<evidence type="ECO:0000313" key="1">
    <source>
        <dbReference type="EMBL" id="CAB0003966.1"/>
    </source>
</evidence>
<name>A0A6H5GJJ3_9HEMI</name>
<proteinExistence type="predicted"/>
<evidence type="ECO:0000313" key="2">
    <source>
        <dbReference type="Proteomes" id="UP000479000"/>
    </source>
</evidence>
<organism evidence="1 2">
    <name type="scientific">Nesidiocoris tenuis</name>
    <dbReference type="NCBI Taxonomy" id="355587"/>
    <lineage>
        <taxon>Eukaryota</taxon>
        <taxon>Metazoa</taxon>
        <taxon>Ecdysozoa</taxon>
        <taxon>Arthropoda</taxon>
        <taxon>Hexapoda</taxon>
        <taxon>Insecta</taxon>
        <taxon>Pterygota</taxon>
        <taxon>Neoptera</taxon>
        <taxon>Paraneoptera</taxon>
        <taxon>Hemiptera</taxon>
        <taxon>Heteroptera</taxon>
        <taxon>Panheteroptera</taxon>
        <taxon>Cimicomorpha</taxon>
        <taxon>Miridae</taxon>
        <taxon>Dicyphina</taxon>
        <taxon>Nesidiocoris</taxon>
    </lineage>
</organism>
<feature type="non-terminal residue" evidence="1">
    <location>
        <position position="1"/>
    </location>
</feature>
<protein>
    <submittedName>
        <fullName evidence="1">Uncharacterized protein</fullName>
    </submittedName>
</protein>
<dbReference type="Proteomes" id="UP000479000">
    <property type="component" value="Unassembled WGS sequence"/>
</dbReference>
<accession>A0A6H5GJJ3</accession>
<dbReference type="AlphaFoldDB" id="A0A6H5GJJ3"/>
<dbReference type="EMBL" id="CADCXU010014258">
    <property type="protein sequence ID" value="CAB0003966.1"/>
    <property type="molecule type" value="Genomic_DNA"/>
</dbReference>
<gene>
    <name evidence="1" type="ORF">NTEN_LOCUS9443</name>
</gene>
<reference evidence="1 2" key="1">
    <citation type="submission" date="2020-02" db="EMBL/GenBank/DDBJ databases">
        <authorList>
            <person name="Ferguson B K."/>
        </authorList>
    </citation>
    <scope>NUCLEOTIDE SEQUENCE [LARGE SCALE GENOMIC DNA]</scope>
</reference>
<sequence>GTKIPTTTNLNDIETEWCIGKVYPLIEDSDPVVVQSFRVLACAQRWLLIYFRPNAFCSVSYNFFEYYLEPPKPESDGGDISGYVGAFDAIRNNLGAILLHPH</sequence>
<keyword evidence="2" id="KW-1185">Reference proteome</keyword>